<evidence type="ECO:0000256" key="4">
    <source>
        <dbReference type="ARBA" id="ARBA00022833"/>
    </source>
</evidence>
<comment type="cofactor">
    <cofactor evidence="1">
        <name>Zn(2+)</name>
        <dbReference type="ChEBI" id="CHEBI:29105"/>
    </cofactor>
</comment>
<dbReference type="EMBL" id="CP036318">
    <property type="protein sequence ID" value="QDV55685.1"/>
    <property type="molecule type" value="Genomic_DNA"/>
</dbReference>
<dbReference type="PANTHER" id="PTHR37326:SF1">
    <property type="entry name" value="BLL3975 PROTEIN"/>
    <property type="match status" value="1"/>
</dbReference>
<name>A0A518IRG1_9BACT</name>
<reference evidence="6 7" key="1">
    <citation type="submission" date="2019-02" db="EMBL/GenBank/DDBJ databases">
        <title>Deep-cultivation of Planctomycetes and their phenomic and genomic characterization uncovers novel biology.</title>
        <authorList>
            <person name="Wiegand S."/>
            <person name="Jogler M."/>
            <person name="Boedeker C."/>
            <person name="Pinto D."/>
            <person name="Vollmers J."/>
            <person name="Rivas-Marin E."/>
            <person name="Kohn T."/>
            <person name="Peeters S.H."/>
            <person name="Heuer A."/>
            <person name="Rast P."/>
            <person name="Oberbeckmann S."/>
            <person name="Bunk B."/>
            <person name="Jeske O."/>
            <person name="Meyerdierks A."/>
            <person name="Storesund J.E."/>
            <person name="Kallscheuer N."/>
            <person name="Luecker S."/>
            <person name="Lage O.M."/>
            <person name="Pohl T."/>
            <person name="Merkel B.J."/>
            <person name="Hornburger P."/>
            <person name="Mueller R.-W."/>
            <person name="Bruemmer F."/>
            <person name="Labrenz M."/>
            <person name="Spormann A.M."/>
            <person name="Op den Camp H."/>
            <person name="Overmann J."/>
            <person name="Amann R."/>
            <person name="Jetten M.S.M."/>
            <person name="Mascher T."/>
            <person name="Medema M.H."/>
            <person name="Devos D.P."/>
            <person name="Kaster A.-K."/>
            <person name="Ovreas L."/>
            <person name="Rohde M."/>
            <person name="Galperin M.Y."/>
            <person name="Jogler C."/>
        </authorList>
    </citation>
    <scope>NUCLEOTIDE SEQUENCE [LARGE SCALE GENOMIC DNA]</scope>
    <source>
        <strain evidence="6 7">Mal33</strain>
    </source>
</reference>
<evidence type="ECO:0000256" key="1">
    <source>
        <dbReference type="ARBA" id="ARBA00001947"/>
    </source>
</evidence>
<evidence type="ECO:0000313" key="7">
    <source>
        <dbReference type="Proteomes" id="UP000316770"/>
    </source>
</evidence>
<dbReference type="RefSeq" id="WP_232530081.1">
    <property type="nucleotide sequence ID" value="NZ_CP036318.1"/>
</dbReference>
<dbReference type="Pfam" id="PF24827">
    <property type="entry name" value="AstE_AspA_cat"/>
    <property type="match status" value="1"/>
</dbReference>
<evidence type="ECO:0000259" key="5">
    <source>
        <dbReference type="Pfam" id="PF24827"/>
    </source>
</evidence>
<accession>A0A518IRG1</accession>
<evidence type="ECO:0000256" key="3">
    <source>
        <dbReference type="ARBA" id="ARBA00022801"/>
    </source>
</evidence>
<dbReference type="GO" id="GO:0046872">
    <property type="term" value="F:metal ion binding"/>
    <property type="evidence" value="ECO:0007669"/>
    <property type="project" value="UniProtKB-KW"/>
</dbReference>
<organism evidence="6 7">
    <name type="scientific">Rosistilla oblonga</name>
    <dbReference type="NCBI Taxonomy" id="2527990"/>
    <lineage>
        <taxon>Bacteria</taxon>
        <taxon>Pseudomonadati</taxon>
        <taxon>Planctomycetota</taxon>
        <taxon>Planctomycetia</taxon>
        <taxon>Pirellulales</taxon>
        <taxon>Pirellulaceae</taxon>
        <taxon>Rosistilla</taxon>
    </lineage>
</organism>
<evidence type="ECO:0000313" key="6">
    <source>
        <dbReference type="EMBL" id="QDV55685.1"/>
    </source>
</evidence>
<dbReference type="GO" id="GO:0016788">
    <property type="term" value="F:hydrolase activity, acting on ester bonds"/>
    <property type="evidence" value="ECO:0007669"/>
    <property type="project" value="InterPro"/>
</dbReference>
<dbReference type="InterPro" id="IPR043795">
    <property type="entry name" value="N-alpha-Ac-DABA-like"/>
</dbReference>
<evidence type="ECO:0000256" key="2">
    <source>
        <dbReference type="ARBA" id="ARBA00022723"/>
    </source>
</evidence>
<dbReference type="PANTHER" id="PTHR37326">
    <property type="entry name" value="BLL3975 PROTEIN"/>
    <property type="match status" value="1"/>
</dbReference>
<dbReference type="CDD" id="cd06251">
    <property type="entry name" value="M14_ASTE_ASPA-like"/>
    <property type="match status" value="1"/>
</dbReference>
<keyword evidence="3" id="KW-0378">Hydrolase</keyword>
<dbReference type="Proteomes" id="UP000316770">
    <property type="component" value="Chromosome"/>
</dbReference>
<dbReference type="GO" id="GO:0016811">
    <property type="term" value="F:hydrolase activity, acting on carbon-nitrogen (but not peptide) bonds, in linear amides"/>
    <property type="evidence" value="ECO:0007669"/>
    <property type="project" value="InterPro"/>
</dbReference>
<feature type="domain" description="Succinylglutamate desuccinylase/Aspartoacylase catalytic" evidence="5">
    <location>
        <begin position="52"/>
        <end position="228"/>
    </location>
</feature>
<sequence>MSNELQKLDIGRWGDQVIGLGEDADVHLTISESYSSSMIQVPIHVRRAKAEGPVVFVTAAIHGDELNGTGAIRELIQEELELTRGALILVPVLNLLAFDRHTRYTPDRRDLNRSFPGSASGNMASRMARTLFDQIVGRADFGIDLHTAAIRRTNYPNVRGDLSNPAVRRIATAFGSEIVLNGQGPGGALRREACQVGCPTIIMEGGEIWKVEPDVVANAARGVRNVLRDLEMLGGPPEQAPYQVIVETSKWVRAEKGGFLQFHVQPGEVIVKGQPVATNTNLLGRERCILEAPFDAVVIGMTTLPAGSPGEPVCHLGMLPEGFDPETLHQLRGGTQREAT</sequence>
<keyword evidence="4" id="KW-0862">Zinc</keyword>
<gene>
    <name evidence="6" type="ORF">Mal33_16640</name>
</gene>
<proteinExistence type="predicted"/>
<dbReference type="PIRSF" id="PIRSF039012">
    <property type="entry name" value="ASP"/>
    <property type="match status" value="1"/>
</dbReference>
<dbReference type="InterPro" id="IPR053138">
    <property type="entry name" value="N-alpha-Ac-DABA_deacetylase"/>
</dbReference>
<keyword evidence="2" id="KW-0479">Metal-binding</keyword>
<dbReference type="InterPro" id="IPR055438">
    <property type="entry name" value="AstE_AspA_cat"/>
</dbReference>
<dbReference type="AlphaFoldDB" id="A0A518IRG1"/>
<dbReference type="SUPFAM" id="SSF53187">
    <property type="entry name" value="Zn-dependent exopeptidases"/>
    <property type="match status" value="1"/>
</dbReference>
<protein>
    <submittedName>
        <fullName evidence="6">Succinylglutamate desuccinylase / Aspartoacylase family protein</fullName>
    </submittedName>
</protein>
<dbReference type="Gene3D" id="3.40.630.10">
    <property type="entry name" value="Zn peptidases"/>
    <property type="match status" value="1"/>
</dbReference>
<keyword evidence="7" id="KW-1185">Reference proteome</keyword>